<evidence type="ECO:0000313" key="2">
    <source>
        <dbReference type="Proteomes" id="UP000250235"/>
    </source>
</evidence>
<proteinExistence type="predicted"/>
<dbReference type="AlphaFoldDB" id="A0A2Z7DHN5"/>
<organism evidence="1 2">
    <name type="scientific">Dorcoceras hygrometricum</name>
    <dbReference type="NCBI Taxonomy" id="472368"/>
    <lineage>
        <taxon>Eukaryota</taxon>
        <taxon>Viridiplantae</taxon>
        <taxon>Streptophyta</taxon>
        <taxon>Embryophyta</taxon>
        <taxon>Tracheophyta</taxon>
        <taxon>Spermatophyta</taxon>
        <taxon>Magnoliopsida</taxon>
        <taxon>eudicotyledons</taxon>
        <taxon>Gunneridae</taxon>
        <taxon>Pentapetalae</taxon>
        <taxon>asterids</taxon>
        <taxon>lamiids</taxon>
        <taxon>Lamiales</taxon>
        <taxon>Gesneriaceae</taxon>
        <taxon>Didymocarpoideae</taxon>
        <taxon>Trichosporeae</taxon>
        <taxon>Loxocarpinae</taxon>
        <taxon>Dorcoceras</taxon>
    </lineage>
</organism>
<keyword evidence="2" id="KW-1185">Reference proteome</keyword>
<name>A0A2Z7DHN5_9LAMI</name>
<reference evidence="1 2" key="1">
    <citation type="journal article" date="2015" name="Proc. Natl. Acad. Sci. U.S.A.">
        <title>The resurrection genome of Boea hygrometrica: A blueprint for survival of dehydration.</title>
        <authorList>
            <person name="Xiao L."/>
            <person name="Yang G."/>
            <person name="Zhang L."/>
            <person name="Yang X."/>
            <person name="Zhao S."/>
            <person name="Ji Z."/>
            <person name="Zhou Q."/>
            <person name="Hu M."/>
            <person name="Wang Y."/>
            <person name="Chen M."/>
            <person name="Xu Y."/>
            <person name="Jin H."/>
            <person name="Xiao X."/>
            <person name="Hu G."/>
            <person name="Bao F."/>
            <person name="Hu Y."/>
            <person name="Wan P."/>
            <person name="Li L."/>
            <person name="Deng X."/>
            <person name="Kuang T."/>
            <person name="Xiang C."/>
            <person name="Zhu J.K."/>
            <person name="Oliver M.J."/>
            <person name="He Y."/>
        </authorList>
    </citation>
    <scope>NUCLEOTIDE SEQUENCE [LARGE SCALE GENOMIC DNA]</scope>
    <source>
        <strain evidence="2">cv. XS01</strain>
    </source>
</reference>
<dbReference type="Proteomes" id="UP000250235">
    <property type="component" value="Unassembled WGS sequence"/>
</dbReference>
<gene>
    <name evidence="1" type="ORF">F511_13075</name>
</gene>
<evidence type="ECO:0000313" key="1">
    <source>
        <dbReference type="EMBL" id="KZV57183.1"/>
    </source>
</evidence>
<dbReference type="EMBL" id="KQ987416">
    <property type="protein sequence ID" value="KZV57183.1"/>
    <property type="molecule type" value="Genomic_DNA"/>
</dbReference>
<sequence length="180" mass="20029">MLTKFGPYPTVSYAADASEISMIFIYKSENLHIHDPLLVATIYLFKHYNHICHILSNISWYQSRPLSVRCDSGTNQAEASGHVMPGVQKRTGSDLRCQDVARTMSGSWQDRSWGTTPWLLSQDISNTANTIDSLPTLCGLNHQLIQSAFPNTQVYIFSGFISPRANQTVTSKSMGINGLE</sequence>
<protein>
    <submittedName>
        <fullName evidence="1">Uncharacterized protein</fullName>
    </submittedName>
</protein>
<accession>A0A2Z7DHN5</accession>